<evidence type="ECO:0000313" key="3">
    <source>
        <dbReference type="Proteomes" id="UP001321473"/>
    </source>
</evidence>
<dbReference type="Proteomes" id="UP001321473">
    <property type="component" value="Unassembled WGS sequence"/>
</dbReference>
<feature type="compositionally biased region" description="Basic and acidic residues" evidence="1">
    <location>
        <begin position="1"/>
        <end position="14"/>
    </location>
</feature>
<proteinExistence type="predicted"/>
<dbReference type="AlphaFoldDB" id="A0AAQ4FBE7"/>
<organism evidence="2 3">
    <name type="scientific">Amblyomma americanum</name>
    <name type="common">Lone star tick</name>
    <dbReference type="NCBI Taxonomy" id="6943"/>
    <lineage>
        <taxon>Eukaryota</taxon>
        <taxon>Metazoa</taxon>
        <taxon>Ecdysozoa</taxon>
        <taxon>Arthropoda</taxon>
        <taxon>Chelicerata</taxon>
        <taxon>Arachnida</taxon>
        <taxon>Acari</taxon>
        <taxon>Parasitiformes</taxon>
        <taxon>Ixodida</taxon>
        <taxon>Ixodoidea</taxon>
        <taxon>Ixodidae</taxon>
        <taxon>Amblyomminae</taxon>
        <taxon>Amblyomma</taxon>
    </lineage>
</organism>
<comment type="caution">
    <text evidence="2">The sequence shown here is derived from an EMBL/GenBank/DDBJ whole genome shotgun (WGS) entry which is preliminary data.</text>
</comment>
<evidence type="ECO:0000313" key="2">
    <source>
        <dbReference type="EMBL" id="KAK8784081.1"/>
    </source>
</evidence>
<keyword evidence="3" id="KW-1185">Reference proteome</keyword>
<dbReference type="EMBL" id="JARKHS020004880">
    <property type="protein sequence ID" value="KAK8784081.1"/>
    <property type="molecule type" value="Genomic_DNA"/>
</dbReference>
<name>A0AAQ4FBE7_AMBAM</name>
<accession>A0AAQ4FBE7</accession>
<sequence length="74" mass="8185">MPTSAEEQRVKKDGGGSAQQREALGETEGVLARGGGRQSTSLCERSTTRMLRAKTATTKWTDDSWDDLLWAEHF</sequence>
<feature type="region of interest" description="Disordered" evidence="1">
    <location>
        <begin position="1"/>
        <end position="45"/>
    </location>
</feature>
<reference evidence="2 3" key="1">
    <citation type="journal article" date="2023" name="Arcadia Sci">
        <title>De novo assembly of a long-read Amblyomma americanum tick genome.</title>
        <authorList>
            <person name="Chou S."/>
            <person name="Poskanzer K.E."/>
            <person name="Rollins M."/>
            <person name="Thuy-Boun P.S."/>
        </authorList>
    </citation>
    <scope>NUCLEOTIDE SEQUENCE [LARGE SCALE GENOMIC DNA]</scope>
    <source>
        <strain evidence="2">F_SG_1</strain>
        <tissue evidence="2">Salivary glands</tissue>
    </source>
</reference>
<protein>
    <submittedName>
        <fullName evidence="2">Uncharacterized protein</fullName>
    </submittedName>
</protein>
<gene>
    <name evidence="2" type="ORF">V5799_009557</name>
</gene>
<evidence type="ECO:0000256" key="1">
    <source>
        <dbReference type="SAM" id="MobiDB-lite"/>
    </source>
</evidence>